<sequence>MLRDEQAAQAVNSIFGNIRASEVHQQTGRTYYNAGEILPSGVSRILTAIGLLDEADVFLDVGAGVGNIIAHVALTTDARRCVGIEVRSDLVSLGQRCKVGSITRTQGNAGGTDYYINIDILSETSPLMFGAILQAVDTKQADTSALQLEVISSSRLHLP</sequence>
<dbReference type="GO" id="GO:0031151">
    <property type="term" value="F:histone H3K79 methyltransferase activity"/>
    <property type="evidence" value="ECO:0007669"/>
    <property type="project" value="InterPro"/>
</dbReference>
<accession>A0A9W6WMA4</accession>
<dbReference type="EMBL" id="BSXT01000146">
    <property type="protein sequence ID" value="GMF19053.1"/>
    <property type="molecule type" value="Genomic_DNA"/>
</dbReference>
<comment type="caution">
    <text evidence="2">The sequence shown here is derived from an EMBL/GenBank/DDBJ whole genome shotgun (WGS) entry which is preliminary data.</text>
</comment>
<feature type="domain" description="DOT1" evidence="1">
    <location>
        <begin position="32"/>
        <end position="96"/>
    </location>
</feature>
<dbReference type="InterPro" id="IPR029063">
    <property type="entry name" value="SAM-dependent_MTases_sf"/>
</dbReference>
<dbReference type="InterPro" id="IPR025789">
    <property type="entry name" value="DOT1_dom"/>
</dbReference>
<gene>
    <name evidence="2" type="ORF">Pfra01_000186500</name>
</gene>
<proteinExistence type="predicted"/>
<keyword evidence="3" id="KW-1185">Reference proteome</keyword>
<protein>
    <submittedName>
        <fullName evidence="2">Unnamed protein product</fullName>
    </submittedName>
</protein>
<dbReference type="SUPFAM" id="SSF53335">
    <property type="entry name" value="S-adenosyl-L-methionine-dependent methyltransferases"/>
    <property type="match status" value="1"/>
</dbReference>
<evidence type="ECO:0000259" key="1">
    <source>
        <dbReference type="Pfam" id="PF08123"/>
    </source>
</evidence>
<reference evidence="2" key="1">
    <citation type="submission" date="2023-04" db="EMBL/GenBank/DDBJ databases">
        <title>Phytophthora fragariaefolia NBRC 109709.</title>
        <authorList>
            <person name="Ichikawa N."/>
            <person name="Sato H."/>
            <person name="Tonouchi N."/>
        </authorList>
    </citation>
    <scope>NUCLEOTIDE SEQUENCE</scope>
    <source>
        <strain evidence="2">NBRC 109709</strain>
    </source>
</reference>
<dbReference type="AlphaFoldDB" id="A0A9W6WMA4"/>
<evidence type="ECO:0000313" key="2">
    <source>
        <dbReference type="EMBL" id="GMF19053.1"/>
    </source>
</evidence>
<organism evidence="2 3">
    <name type="scientific">Phytophthora fragariaefolia</name>
    <dbReference type="NCBI Taxonomy" id="1490495"/>
    <lineage>
        <taxon>Eukaryota</taxon>
        <taxon>Sar</taxon>
        <taxon>Stramenopiles</taxon>
        <taxon>Oomycota</taxon>
        <taxon>Peronosporomycetes</taxon>
        <taxon>Peronosporales</taxon>
        <taxon>Peronosporaceae</taxon>
        <taxon>Phytophthora</taxon>
    </lineage>
</organism>
<dbReference type="Proteomes" id="UP001165121">
    <property type="component" value="Unassembled WGS sequence"/>
</dbReference>
<evidence type="ECO:0000313" key="3">
    <source>
        <dbReference type="Proteomes" id="UP001165121"/>
    </source>
</evidence>
<dbReference type="OrthoDB" id="129465at2759"/>
<dbReference type="Pfam" id="PF08123">
    <property type="entry name" value="DOT1"/>
    <property type="match status" value="1"/>
</dbReference>
<dbReference type="Gene3D" id="3.40.50.150">
    <property type="entry name" value="Vaccinia Virus protein VP39"/>
    <property type="match status" value="1"/>
</dbReference>
<name>A0A9W6WMA4_9STRA</name>